<proteinExistence type="predicted"/>
<keyword evidence="7 8" id="KW-0472">Membrane</keyword>
<keyword evidence="3 8" id="KW-0812">Transmembrane</keyword>
<dbReference type="EMBL" id="UINC01166596">
    <property type="protein sequence ID" value="SVD68639.1"/>
    <property type="molecule type" value="Genomic_DNA"/>
</dbReference>
<dbReference type="InterPro" id="IPR043760">
    <property type="entry name" value="PycTM_dom"/>
</dbReference>
<feature type="transmembrane region" description="Helical" evidence="8">
    <location>
        <begin position="45"/>
        <end position="64"/>
    </location>
</feature>
<dbReference type="GO" id="GO:0000166">
    <property type="term" value="F:nucleotide binding"/>
    <property type="evidence" value="ECO:0007669"/>
    <property type="project" value="UniProtKB-KW"/>
</dbReference>
<dbReference type="Pfam" id="PF18967">
    <property type="entry name" value="PycTM"/>
    <property type="match status" value="1"/>
</dbReference>
<feature type="transmembrane region" description="Helical" evidence="8">
    <location>
        <begin position="70"/>
        <end position="95"/>
    </location>
</feature>
<feature type="domain" description="Pycsar effector protein" evidence="9">
    <location>
        <begin position="29"/>
        <end position="169"/>
    </location>
</feature>
<evidence type="ECO:0000313" key="10">
    <source>
        <dbReference type="EMBL" id="SVD68639.1"/>
    </source>
</evidence>
<organism evidence="10">
    <name type="scientific">marine metagenome</name>
    <dbReference type="NCBI Taxonomy" id="408172"/>
    <lineage>
        <taxon>unclassified sequences</taxon>
        <taxon>metagenomes</taxon>
        <taxon>ecological metagenomes</taxon>
    </lineage>
</organism>
<feature type="non-terminal residue" evidence="10">
    <location>
        <position position="169"/>
    </location>
</feature>
<dbReference type="GO" id="GO:0051607">
    <property type="term" value="P:defense response to virus"/>
    <property type="evidence" value="ECO:0007669"/>
    <property type="project" value="UniProtKB-KW"/>
</dbReference>
<evidence type="ECO:0000256" key="5">
    <source>
        <dbReference type="ARBA" id="ARBA00022989"/>
    </source>
</evidence>
<keyword evidence="6" id="KW-0051">Antiviral defense</keyword>
<keyword evidence="4" id="KW-0547">Nucleotide-binding</keyword>
<evidence type="ECO:0000256" key="2">
    <source>
        <dbReference type="ARBA" id="ARBA00022475"/>
    </source>
</evidence>
<evidence type="ECO:0000259" key="9">
    <source>
        <dbReference type="Pfam" id="PF18967"/>
    </source>
</evidence>
<keyword evidence="5 8" id="KW-1133">Transmembrane helix</keyword>
<comment type="subcellular location">
    <subcellularLocation>
        <location evidence="1">Cell membrane</location>
    </subcellularLocation>
</comment>
<evidence type="ECO:0000256" key="3">
    <source>
        <dbReference type="ARBA" id="ARBA00022692"/>
    </source>
</evidence>
<name>A0A382XCQ7_9ZZZZ</name>
<protein>
    <recommendedName>
        <fullName evidence="9">Pycsar effector protein domain-containing protein</fullName>
    </recommendedName>
</protein>
<reference evidence="10" key="1">
    <citation type="submission" date="2018-05" db="EMBL/GenBank/DDBJ databases">
        <authorList>
            <person name="Lanie J.A."/>
            <person name="Ng W.-L."/>
            <person name="Kazmierczak K.M."/>
            <person name="Andrzejewski T.M."/>
            <person name="Davidsen T.M."/>
            <person name="Wayne K.J."/>
            <person name="Tettelin H."/>
            <person name="Glass J.I."/>
            <person name="Rusch D."/>
            <person name="Podicherti R."/>
            <person name="Tsui H.-C.T."/>
            <person name="Winkler M.E."/>
        </authorList>
    </citation>
    <scope>NUCLEOTIDE SEQUENCE</scope>
</reference>
<keyword evidence="2" id="KW-1003">Cell membrane</keyword>
<dbReference type="GO" id="GO:0005886">
    <property type="term" value="C:plasma membrane"/>
    <property type="evidence" value="ECO:0007669"/>
    <property type="project" value="UniProtKB-SubCell"/>
</dbReference>
<gene>
    <name evidence="10" type="ORF">METZ01_LOCUS421493</name>
</gene>
<evidence type="ECO:0000256" key="6">
    <source>
        <dbReference type="ARBA" id="ARBA00023118"/>
    </source>
</evidence>
<evidence type="ECO:0000256" key="1">
    <source>
        <dbReference type="ARBA" id="ARBA00004236"/>
    </source>
</evidence>
<evidence type="ECO:0000256" key="7">
    <source>
        <dbReference type="ARBA" id="ARBA00023136"/>
    </source>
</evidence>
<accession>A0A382XCQ7</accession>
<dbReference type="AlphaFoldDB" id="A0A382XCQ7"/>
<sequence length="169" mass="19705">MTDQKIKPTPEESEYSSRNVYSNIAPIFQILQSEQNILQRTDQKAFTLMSILGVFMVFFIVHFLKININWFNVSMVIIYFIAAIFAIANLMLVIVPRMRNDQDHEALPDINATFFGGIIQFKNPVEYAKYLNEITEDHGKTYKMFSSQLYALGHINAYKNKHLRRAIIF</sequence>
<evidence type="ECO:0000256" key="8">
    <source>
        <dbReference type="SAM" id="Phobius"/>
    </source>
</evidence>
<evidence type="ECO:0000256" key="4">
    <source>
        <dbReference type="ARBA" id="ARBA00022741"/>
    </source>
</evidence>